<accession>A0ABS8DZX5</accession>
<feature type="region of interest" description="Disordered" evidence="2">
    <location>
        <begin position="73"/>
        <end position="106"/>
    </location>
</feature>
<comment type="caution">
    <text evidence="3">The sequence shown here is derived from an EMBL/GenBank/DDBJ whole genome shotgun (WGS) entry which is preliminary data.</text>
</comment>
<evidence type="ECO:0000313" key="3">
    <source>
        <dbReference type="EMBL" id="MCC0094398.1"/>
    </source>
</evidence>
<dbReference type="Gene3D" id="1.10.10.10">
    <property type="entry name" value="Winged helix-like DNA-binding domain superfamily/Winged helix DNA-binding domain"/>
    <property type="match status" value="1"/>
</dbReference>
<evidence type="ECO:0000313" key="4">
    <source>
        <dbReference type="Proteomes" id="UP001520654"/>
    </source>
</evidence>
<keyword evidence="4" id="KW-1185">Reference proteome</keyword>
<protein>
    <recommendedName>
        <fullName evidence="5">Regulatory protein</fullName>
    </recommendedName>
</protein>
<feature type="compositionally biased region" description="Basic residues" evidence="2">
    <location>
        <begin position="90"/>
        <end position="101"/>
    </location>
</feature>
<proteinExistence type="predicted"/>
<evidence type="ECO:0008006" key="5">
    <source>
        <dbReference type="Google" id="ProtNLM"/>
    </source>
</evidence>
<evidence type="ECO:0000256" key="1">
    <source>
        <dbReference type="SAM" id="Coils"/>
    </source>
</evidence>
<dbReference type="RefSeq" id="WP_229334965.1">
    <property type="nucleotide sequence ID" value="NZ_JAINUL010000001.1"/>
</dbReference>
<feature type="compositionally biased region" description="Basic and acidic residues" evidence="2">
    <location>
        <begin position="76"/>
        <end position="89"/>
    </location>
</feature>
<gene>
    <name evidence="3" type="ORF">K7B10_06260</name>
</gene>
<dbReference type="InterPro" id="IPR036388">
    <property type="entry name" value="WH-like_DNA-bd_sf"/>
</dbReference>
<dbReference type="EMBL" id="JAINUL010000001">
    <property type="protein sequence ID" value="MCC0094398.1"/>
    <property type="molecule type" value="Genomic_DNA"/>
</dbReference>
<evidence type="ECO:0000256" key="2">
    <source>
        <dbReference type="SAM" id="MobiDB-lite"/>
    </source>
</evidence>
<sequence length="185" mass="19922">MMEKVSAVPESPLVLDEYASRIRTDVDANLLRQEQLRGELRKLEEEHTVLLKLQETLATGAEAIASVRVGSGEAGELPKPRRAERDVARRRAGKGRGGKGHRPGEASLIETVNGLLQAQVEPRSVAEILGEVVAVRPATIQTVRNTLDRLVATSKAERTKQGRSVFYSAVGAAAETQPAPAVDAQ</sequence>
<keyword evidence="1" id="KW-0175">Coiled coil</keyword>
<reference evidence="3 4" key="1">
    <citation type="submission" date="2021-08" db="EMBL/GenBank/DDBJ databases">
        <title>Genomic Architecture of Streptomyces flavotricini NGL1 and Streptomyces erythrochromogenes HMS4 With Differential Plant Beneficial attributes and laccase production capabilities.</title>
        <authorList>
            <person name="Salwan R."/>
            <person name="Kaur R."/>
            <person name="Sharma V."/>
        </authorList>
    </citation>
    <scope>NUCLEOTIDE SEQUENCE [LARGE SCALE GENOMIC DNA]</scope>
    <source>
        <strain evidence="3 4">NGL1</strain>
    </source>
</reference>
<dbReference type="Proteomes" id="UP001520654">
    <property type="component" value="Unassembled WGS sequence"/>
</dbReference>
<organism evidence="3 4">
    <name type="scientific">Streptomyces flavotricini</name>
    <dbReference type="NCBI Taxonomy" id="66888"/>
    <lineage>
        <taxon>Bacteria</taxon>
        <taxon>Bacillati</taxon>
        <taxon>Actinomycetota</taxon>
        <taxon>Actinomycetes</taxon>
        <taxon>Kitasatosporales</taxon>
        <taxon>Streptomycetaceae</taxon>
        <taxon>Streptomyces</taxon>
    </lineage>
</organism>
<name>A0ABS8DZX5_9ACTN</name>
<feature type="coiled-coil region" evidence="1">
    <location>
        <begin position="26"/>
        <end position="53"/>
    </location>
</feature>